<feature type="non-terminal residue" evidence="8">
    <location>
        <position position="1"/>
    </location>
</feature>
<protein>
    <submittedName>
        <fullName evidence="8">ABC transporter permease</fullName>
    </submittedName>
</protein>
<keyword evidence="2 6" id="KW-0812">Transmembrane</keyword>
<keyword evidence="4 6" id="KW-0472">Membrane</keyword>
<evidence type="ECO:0000256" key="1">
    <source>
        <dbReference type="ARBA" id="ARBA00004141"/>
    </source>
</evidence>
<evidence type="ECO:0000256" key="6">
    <source>
        <dbReference type="SAM" id="Phobius"/>
    </source>
</evidence>
<feature type="transmembrane region" description="Helical" evidence="6">
    <location>
        <begin position="235"/>
        <end position="255"/>
    </location>
</feature>
<dbReference type="InterPro" id="IPR013525">
    <property type="entry name" value="ABC2_TM"/>
</dbReference>
<feature type="transmembrane region" description="Helical" evidence="6">
    <location>
        <begin position="119"/>
        <end position="138"/>
    </location>
</feature>
<proteinExistence type="predicted"/>
<evidence type="ECO:0000256" key="3">
    <source>
        <dbReference type="ARBA" id="ARBA00022989"/>
    </source>
</evidence>
<dbReference type="Proteomes" id="UP001331936">
    <property type="component" value="Unassembled WGS sequence"/>
</dbReference>
<evidence type="ECO:0000256" key="5">
    <source>
        <dbReference type="SAM" id="MobiDB-lite"/>
    </source>
</evidence>
<reference evidence="8 9" key="1">
    <citation type="submission" date="2023-08" db="EMBL/GenBank/DDBJ databases">
        <authorList>
            <person name="Girao M."/>
            <person name="Carvalho M.F."/>
        </authorList>
    </citation>
    <scope>NUCLEOTIDE SEQUENCE [LARGE SCALE GENOMIC DNA]</scope>
    <source>
        <strain evidence="8 9">CC-R104</strain>
    </source>
</reference>
<gene>
    <name evidence="8" type="ORF">Q8814_22515</name>
</gene>
<feature type="region of interest" description="Disordered" evidence="5">
    <location>
        <begin position="39"/>
        <end position="66"/>
    </location>
</feature>
<organism evidence="8 9">
    <name type="scientific">Rhodococcus chondri</name>
    <dbReference type="NCBI Taxonomy" id="3065941"/>
    <lineage>
        <taxon>Bacteria</taxon>
        <taxon>Bacillati</taxon>
        <taxon>Actinomycetota</taxon>
        <taxon>Actinomycetes</taxon>
        <taxon>Mycobacteriales</taxon>
        <taxon>Nocardiaceae</taxon>
        <taxon>Rhodococcus</taxon>
    </lineage>
</organism>
<accession>A0ABU7JXV9</accession>
<dbReference type="EMBL" id="JAUZMZ010000193">
    <property type="protein sequence ID" value="MEE2034850.1"/>
    <property type="molecule type" value="Genomic_DNA"/>
</dbReference>
<comment type="subcellular location">
    <subcellularLocation>
        <location evidence="1">Membrane</location>
        <topology evidence="1">Multi-pass membrane protein</topology>
    </subcellularLocation>
</comment>
<feature type="transmembrane region" description="Helical" evidence="6">
    <location>
        <begin position="204"/>
        <end position="223"/>
    </location>
</feature>
<evidence type="ECO:0000256" key="2">
    <source>
        <dbReference type="ARBA" id="ARBA00022692"/>
    </source>
</evidence>
<evidence type="ECO:0000256" key="4">
    <source>
        <dbReference type="ARBA" id="ARBA00023136"/>
    </source>
</evidence>
<evidence type="ECO:0000313" key="8">
    <source>
        <dbReference type="EMBL" id="MEE2034850.1"/>
    </source>
</evidence>
<feature type="transmembrane region" description="Helical" evidence="6">
    <location>
        <begin position="159"/>
        <end position="184"/>
    </location>
</feature>
<feature type="transmembrane region" description="Helical" evidence="6">
    <location>
        <begin position="81"/>
        <end position="99"/>
    </location>
</feature>
<dbReference type="Pfam" id="PF01061">
    <property type="entry name" value="ABC2_membrane"/>
    <property type="match status" value="1"/>
</dbReference>
<feature type="transmembrane region" description="Helical" evidence="6">
    <location>
        <begin position="300"/>
        <end position="320"/>
    </location>
</feature>
<dbReference type="RefSeq" id="WP_330154203.1">
    <property type="nucleotide sequence ID" value="NZ_JAUZMZ010000193.1"/>
</dbReference>
<sequence length="328" mass="34451">FVGAPADGGAALGSSDWAEIFSRVAAEPDAVYAEHMVRTATGDHPPPSEPGPLGRPAHTSRRKQLGTVARRQVRLIGADRGYLVFLCALPFVLGGLALLVPGSSGFEPLAPGEKPGELAFVLILLILGACFMGLSLTMRDLVGERMIYHREQAAGLAPSAYLAAKIIVFGIAAVVQAVLLVLVVALGKGLPATGSLLPLGGVELVVGIALTTFTCVLFGLALSSVARSNEQVMPMLVVAVMVQLVLSGGLIPITGRPVLEQLSWLFPARWGYAAVASTADLRAKDPTAEADPLWQHTGSWWLLDIAMLVVLGLALAVFTLTRVRVRGR</sequence>
<evidence type="ECO:0000259" key="7">
    <source>
        <dbReference type="Pfam" id="PF01061"/>
    </source>
</evidence>
<keyword evidence="9" id="KW-1185">Reference proteome</keyword>
<keyword evidence="3 6" id="KW-1133">Transmembrane helix</keyword>
<evidence type="ECO:0000313" key="9">
    <source>
        <dbReference type="Proteomes" id="UP001331936"/>
    </source>
</evidence>
<comment type="caution">
    <text evidence="8">The sequence shown here is derived from an EMBL/GenBank/DDBJ whole genome shotgun (WGS) entry which is preliminary data.</text>
</comment>
<name>A0ABU7JXV9_9NOCA</name>
<feature type="domain" description="ABC-2 type transporter transmembrane" evidence="7">
    <location>
        <begin position="64"/>
        <end position="277"/>
    </location>
</feature>